<dbReference type="Proteomes" id="UP000007564">
    <property type="component" value="Chromosome"/>
</dbReference>
<evidence type="ECO:0000313" key="2">
    <source>
        <dbReference type="Proteomes" id="UP000007564"/>
    </source>
</evidence>
<accession>A0A0C6PAR2</accession>
<dbReference type="Pfam" id="PF08889">
    <property type="entry name" value="WbqC"/>
    <property type="match status" value="1"/>
</dbReference>
<evidence type="ECO:0000313" key="1">
    <source>
        <dbReference type="EMBL" id="CCJ55197.1"/>
    </source>
</evidence>
<dbReference type="AlphaFoldDB" id="A0A0C6PAR2"/>
<evidence type="ECO:0008006" key="3">
    <source>
        <dbReference type="Google" id="ProtNLM"/>
    </source>
</evidence>
<dbReference type="HOGENOM" id="CLU_079350_0_0_4"/>
<protein>
    <recommendedName>
        <fullName evidence="3">WbmP</fullName>
    </recommendedName>
</protein>
<organism evidence="1 2">
    <name type="scientific">Bordetella bronchiseptica 253</name>
    <dbReference type="NCBI Taxonomy" id="568707"/>
    <lineage>
        <taxon>Bacteria</taxon>
        <taxon>Pseudomonadati</taxon>
        <taxon>Pseudomonadota</taxon>
        <taxon>Betaproteobacteria</taxon>
        <taxon>Burkholderiales</taxon>
        <taxon>Alcaligenaceae</taxon>
        <taxon>Bordetella</taxon>
    </lineage>
</organism>
<sequence length="239" mass="27328">MSRSDARICAIHQPNFFPWLGYFDKIVRADIFVLLDDVQYQKTGGNWTNRVQMMIGQGPKWVTAPVDRSYSGVRQIREIRFSPVERKWREKLCGTITASYGRAAYFREVYPFIEPIIMNDSDFLSDYNSHAIAALCDYLEIESSKLVRSSQFNLQNNATDLLIDITKAVGAVRYLCGGGAQGYQEDEKFPRHGIQLIYQNFCHPIYTQANDAPFQPGLSIVDALMHCGRRGVIELLNRK</sequence>
<dbReference type="RefSeq" id="WP_015064741.1">
    <property type="nucleotide sequence ID" value="NC_019382.1"/>
</dbReference>
<dbReference type="OrthoDB" id="3611744at2"/>
<gene>
    <name evidence="1" type="primary">wbmP</name>
    <name evidence="1" type="ORF">BN112_3282</name>
</gene>
<dbReference type="EMBL" id="HE965806">
    <property type="protein sequence ID" value="CCJ55197.1"/>
    <property type="molecule type" value="Genomic_DNA"/>
</dbReference>
<name>A0A0C6PAR2_BORBO</name>
<dbReference type="InterPro" id="IPR014985">
    <property type="entry name" value="WbqC"/>
</dbReference>
<dbReference type="KEGG" id="bbh:BN112_3282"/>
<reference evidence="1 2" key="1">
    <citation type="journal article" date="2012" name="BMC Genomics">
        <title>Comparative genomics of the classical Bordetella subspecies: the evolution and exchange of virulence-associated diversity amongst closely related pathogens.</title>
        <authorList>
            <person name="Park J."/>
            <person name="Zhang Y."/>
            <person name="Buboltz A.M."/>
            <person name="Zhang X."/>
            <person name="Schuster S.C."/>
            <person name="Ahuja U."/>
            <person name="Liu M."/>
            <person name="Miller J.F."/>
            <person name="Sebaihia M."/>
            <person name="Bentley S.D."/>
            <person name="Parkhill J."/>
            <person name="Harvill E.T."/>
        </authorList>
    </citation>
    <scope>NUCLEOTIDE SEQUENCE [LARGE SCALE GENOMIC DNA]</scope>
    <source>
        <strain evidence="1 2">253</strain>
    </source>
</reference>
<proteinExistence type="predicted"/>